<evidence type="ECO:0000313" key="5">
    <source>
        <dbReference type="Proteomes" id="UP000628736"/>
    </source>
</evidence>
<keyword evidence="1" id="KW-0547">Nucleotide-binding</keyword>
<dbReference type="Proteomes" id="UP000628736">
    <property type="component" value="Unassembled WGS sequence"/>
</dbReference>
<evidence type="ECO:0000313" key="4">
    <source>
        <dbReference type="EMBL" id="MBC5721893.1"/>
    </source>
</evidence>
<dbReference type="PANTHER" id="PTHR36528:SF1">
    <property type="entry name" value="CRISPR SYSTEM SINGLE-STRAND-SPECIFIC DEOXYRIBONUCLEASE CAS10_CSM1 (SUBTYPE III-A)"/>
    <property type="match status" value="1"/>
</dbReference>
<dbReference type="GO" id="GO:0000166">
    <property type="term" value="F:nucleotide binding"/>
    <property type="evidence" value="ECO:0007669"/>
    <property type="project" value="UniProtKB-KW"/>
</dbReference>
<gene>
    <name evidence="4" type="ORF">H8S11_03540</name>
</gene>
<keyword evidence="2" id="KW-0051">Antiviral defense</keyword>
<proteinExistence type="predicted"/>
<sequence>MGERYGLFFEEFPADYPEKSRALLTGFALSGIQGYLFGRINGEWTPAMVRRASRYVSLATEAVGAHLVRAMEGYRPHPLMMSSGKGWLLTAPGTPLEKLERELVRLKRGLFLASGGQLELEAGTVPVVLVRPGGRRLMGGPWPDGMAQVHRAMERDKFQSRALFGLDWARDRMPWLEPAALLKGEGELLPPPWAQPGLLKLDLDNLGLFFSTFGTVDQREAAGQALDRAILGAVTHLEELYPLFAGGDDLLLLCPPERALSVAAALRRELERQIEGEAALEAYRPRFGLSCGCLPSFDPRLPALYYLDRAEGQLELAKAQGKDRLAMGGRTLSWVQAEELGRLLEENEYLFRQLGRSAHHYGVPQLLLQDILDHSGRDSDRAQARELLALFGREEVPYG</sequence>
<feature type="domain" description="GGDEF" evidence="3">
    <location>
        <begin position="194"/>
        <end position="330"/>
    </location>
</feature>
<evidence type="ECO:0000259" key="3">
    <source>
        <dbReference type="PROSITE" id="PS50887"/>
    </source>
</evidence>
<accession>A0A8J6J922</accession>
<dbReference type="GO" id="GO:0051607">
    <property type="term" value="P:defense response to virus"/>
    <property type="evidence" value="ECO:0007669"/>
    <property type="project" value="UniProtKB-KW"/>
</dbReference>
<dbReference type="InterPro" id="IPR052117">
    <property type="entry name" value="Cas10/Csm1_subtype-III-A"/>
</dbReference>
<comment type="caution">
    <text evidence="4">The sequence shown here is derived from an EMBL/GenBank/DDBJ whole genome shotgun (WGS) entry which is preliminary data.</text>
</comment>
<evidence type="ECO:0000256" key="1">
    <source>
        <dbReference type="ARBA" id="ARBA00022741"/>
    </source>
</evidence>
<organism evidence="4 5">
    <name type="scientific">Flintibacter hominis</name>
    <dbReference type="NCBI Taxonomy" id="2763048"/>
    <lineage>
        <taxon>Bacteria</taxon>
        <taxon>Bacillati</taxon>
        <taxon>Bacillota</taxon>
        <taxon>Clostridia</taxon>
        <taxon>Eubacteriales</taxon>
        <taxon>Flintibacter</taxon>
    </lineage>
</organism>
<dbReference type="InterPro" id="IPR054767">
    <property type="entry name" value="Cas10-Cmr2_palm2"/>
</dbReference>
<dbReference type="PANTHER" id="PTHR36528">
    <property type="entry name" value="CRISPR SYSTEM SINGLE-STRAND-SPECIFIC DEOXYRIBONUCLEASE CAS10/CSM1 (SUBTYPE III-A)"/>
    <property type="match status" value="1"/>
</dbReference>
<dbReference type="InterPro" id="IPR000160">
    <property type="entry name" value="GGDEF_dom"/>
</dbReference>
<keyword evidence="5" id="KW-1185">Reference proteome</keyword>
<dbReference type="Pfam" id="PF22335">
    <property type="entry name" value="Cas10-Cmr2_palm2"/>
    <property type="match status" value="1"/>
</dbReference>
<name>A0A8J6J922_9FIRM</name>
<evidence type="ECO:0000256" key="2">
    <source>
        <dbReference type="ARBA" id="ARBA00023118"/>
    </source>
</evidence>
<dbReference type="InterPro" id="IPR043128">
    <property type="entry name" value="Rev_trsase/Diguanyl_cyclase"/>
</dbReference>
<dbReference type="PROSITE" id="PS50887">
    <property type="entry name" value="GGDEF"/>
    <property type="match status" value="1"/>
</dbReference>
<dbReference type="AlphaFoldDB" id="A0A8J6J922"/>
<dbReference type="EMBL" id="JACOPO010000002">
    <property type="protein sequence ID" value="MBC5721893.1"/>
    <property type="molecule type" value="Genomic_DNA"/>
</dbReference>
<reference evidence="4" key="1">
    <citation type="submission" date="2020-08" db="EMBL/GenBank/DDBJ databases">
        <title>Genome public.</title>
        <authorList>
            <person name="Liu C."/>
            <person name="Sun Q."/>
        </authorList>
    </citation>
    <scope>NUCLEOTIDE SEQUENCE</scope>
    <source>
        <strain evidence="4">NSJ-23</strain>
    </source>
</reference>
<protein>
    <recommendedName>
        <fullName evidence="3">GGDEF domain-containing protein</fullName>
    </recommendedName>
</protein>
<dbReference type="RefSeq" id="WP_186852211.1">
    <property type="nucleotide sequence ID" value="NZ_JACOPO010000002.1"/>
</dbReference>
<dbReference type="Gene3D" id="3.30.70.270">
    <property type="match status" value="1"/>
</dbReference>